<comment type="subcellular location">
    <subcellularLocation>
        <location evidence="1">Cell envelope</location>
    </subcellularLocation>
</comment>
<comment type="caution">
    <text evidence="6">The sequence shown here is derived from an EMBL/GenBank/DDBJ whole genome shotgun (WGS) entry which is preliminary data.</text>
</comment>
<evidence type="ECO:0000256" key="4">
    <source>
        <dbReference type="SAM" id="SignalP"/>
    </source>
</evidence>
<proteinExistence type="inferred from homology"/>
<keyword evidence="7" id="KW-1185">Reference proteome</keyword>
<evidence type="ECO:0000259" key="5">
    <source>
        <dbReference type="Pfam" id="PF13407"/>
    </source>
</evidence>
<protein>
    <submittedName>
        <fullName evidence="6">ABC transporter substrate-binding protein</fullName>
    </submittedName>
</protein>
<dbReference type="Gene3D" id="3.40.50.2300">
    <property type="match status" value="2"/>
</dbReference>
<dbReference type="Pfam" id="PF13407">
    <property type="entry name" value="Peripla_BP_4"/>
    <property type="match status" value="1"/>
</dbReference>
<gene>
    <name evidence="6" type="ORF">ACFPOB_15545</name>
</gene>
<dbReference type="EMBL" id="JBHSLW010000023">
    <property type="protein sequence ID" value="MFC5420971.1"/>
    <property type="molecule type" value="Genomic_DNA"/>
</dbReference>
<evidence type="ECO:0000313" key="7">
    <source>
        <dbReference type="Proteomes" id="UP001596053"/>
    </source>
</evidence>
<evidence type="ECO:0000256" key="2">
    <source>
        <dbReference type="ARBA" id="ARBA00007639"/>
    </source>
</evidence>
<evidence type="ECO:0000256" key="1">
    <source>
        <dbReference type="ARBA" id="ARBA00004196"/>
    </source>
</evidence>
<dbReference type="Proteomes" id="UP001596053">
    <property type="component" value="Unassembled WGS sequence"/>
</dbReference>
<name>A0ABW0ITI8_9HYPH</name>
<dbReference type="RefSeq" id="WP_377799327.1">
    <property type="nucleotide sequence ID" value="NZ_JBHSLW010000023.1"/>
</dbReference>
<comment type="similarity">
    <text evidence="2">Belongs to the bacterial solute-binding protein 2 family.</text>
</comment>
<evidence type="ECO:0000313" key="6">
    <source>
        <dbReference type="EMBL" id="MFC5420971.1"/>
    </source>
</evidence>
<organism evidence="6 7">
    <name type="scientific">Bosea eneae</name>
    <dbReference type="NCBI Taxonomy" id="151454"/>
    <lineage>
        <taxon>Bacteria</taxon>
        <taxon>Pseudomonadati</taxon>
        <taxon>Pseudomonadota</taxon>
        <taxon>Alphaproteobacteria</taxon>
        <taxon>Hyphomicrobiales</taxon>
        <taxon>Boseaceae</taxon>
        <taxon>Bosea</taxon>
    </lineage>
</organism>
<reference evidence="7" key="1">
    <citation type="journal article" date="2019" name="Int. J. Syst. Evol. Microbiol.">
        <title>The Global Catalogue of Microorganisms (GCM) 10K type strain sequencing project: providing services to taxonomists for standard genome sequencing and annotation.</title>
        <authorList>
            <consortium name="The Broad Institute Genomics Platform"/>
            <consortium name="The Broad Institute Genome Sequencing Center for Infectious Disease"/>
            <person name="Wu L."/>
            <person name="Ma J."/>
        </authorList>
    </citation>
    <scope>NUCLEOTIDE SEQUENCE [LARGE SCALE GENOMIC DNA]</scope>
    <source>
        <strain evidence="7">NCAIM B.01391</strain>
    </source>
</reference>
<dbReference type="PANTHER" id="PTHR46847">
    <property type="entry name" value="D-ALLOSE-BINDING PERIPLASMIC PROTEIN-RELATED"/>
    <property type="match status" value="1"/>
</dbReference>
<evidence type="ECO:0000256" key="3">
    <source>
        <dbReference type="ARBA" id="ARBA00022729"/>
    </source>
</evidence>
<dbReference type="SUPFAM" id="SSF53822">
    <property type="entry name" value="Periplasmic binding protein-like I"/>
    <property type="match status" value="1"/>
</dbReference>
<feature type="chain" id="PRO_5045417545" evidence="4">
    <location>
        <begin position="21"/>
        <end position="374"/>
    </location>
</feature>
<feature type="signal peptide" evidence="4">
    <location>
        <begin position="1"/>
        <end position="20"/>
    </location>
</feature>
<dbReference type="CDD" id="cd19996">
    <property type="entry name" value="PBP1_ABC_sugar_binding-like"/>
    <property type="match status" value="1"/>
</dbReference>
<dbReference type="InterPro" id="IPR025997">
    <property type="entry name" value="SBP_2_dom"/>
</dbReference>
<feature type="domain" description="Periplasmic binding protein" evidence="5">
    <location>
        <begin position="72"/>
        <end position="324"/>
    </location>
</feature>
<keyword evidence="3 4" id="KW-0732">Signal</keyword>
<dbReference type="InterPro" id="IPR028082">
    <property type="entry name" value="Peripla_BP_I"/>
</dbReference>
<sequence length="374" mass="40259">MKTQIGLAALLAVLSTGAIAQNFNDPAEFERQKALLTVAPQGPEGKPWEQNLGGEKVDTAKYKKPGPYKLCFSNAGVNNPWRVVGFTNMQAEVEANKADIASFTHADAEGKDDKQISDINAFVNSGQCDALIVSPNTTAALTPAVEAAAKKLPVVVFDRGVDSKAPVTFINPIGGYGFGIQGASFIAEKIPAGGSVLALRILPGVDVLENRWAAAERIFKEKGIKVVGAEFTNGDNAKTKAIVEDYLNRFGKIDGVWMDAGATAVAALEAFEDAGKPYPVINGEDQQDFLQKWKKNKLTAIAPTYPTYQWRTPVIAAIRILKGEPVVGPTWKLPQPAITAENLDKFVNDKMPPLHYALCGCEQMANYPARWGGK</sequence>
<dbReference type="PANTHER" id="PTHR46847:SF1">
    <property type="entry name" value="D-ALLOSE-BINDING PERIPLASMIC PROTEIN-RELATED"/>
    <property type="match status" value="1"/>
</dbReference>
<accession>A0ABW0ITI8</accession>